<keyword evidence="6 10" id="KW-0812">Transmembrane</keyword>
<keyword evidence="7 10" id="KW-1133">Transmembrane helix</keyword>
<feature type="transmembrane region" description="Helical" evidence="10">
    <location>
        <begin position="344"/>
        <end position="361"/>
    </location>
</feature>
<comment type="subcellular location">
    <subcellularLocation>
        <location evidence="1">Cell membrane</location>
        <topology evidence="1">Multi-pass membrane protein</topology>
    </subcellularLocation>
</comment>
<evidence type="ECO:0000313" key="13">
    <source>
        <dbReference type="Proteomes" id="UP000050517"/>
    </source>
</evidence>
<reference evidence="12 13" key="1">
    <citation type="submission" date="2015-10" db="EMBL/GenBank/DDBJ databases">
        <title>Corynebacteirum lowii and Corynebacterium oculi species nova, derived from human clinical disease and and emended description of Corynebacterium mastiditis.</title>
        <authorList>
            <person name="Bernard K."/>
            <person name="Pacheco A.L."/>
            <person name="Mcdougall C."/>
            <person name="Burtx T."/>
            <person name="Weibe D."/>
            <person name="Tyler S."/>
            <person name="Olson A.B."/>
            <person name="Cnockaert M."/>
            <person name="Eguchi H."/>
            <person name="Kuwahara T."/>
            <person name="Nakayama-Imaohji H."/>
            <person name="Boudewijins M."/>
            <person name="Van Hoecke F."/>
            <person name="Bernier A.-M."/>
            <person name="Vandamme P."/>
        </authorList>
    </citation>
    <scope>NUCLEOTIDE SEQUENCE [LARGE SCALE GENOMIC DNA]</scope>
    <source>
        <strain evidence="12 13">NML 130210</strain>
    </source>
</reference>
<dbReference type="GO" id="GO:0009401">
    <property type="term" value="P:phosphoenolpyruvate-dependent sugar phosphotransferase system"/>
    <property type="evidence" value="ECO:0007669"/>
    <property type="project" value="UniProtKB-KW"/>
</dbReference>
<feature type="transmembrane region" description="Helical" evidence="10">
    <location>
        <begin position="89"/>
        <end position="112"/>
    </location>
</feature>
<dbReference type="Proteomes" id="UP000050517">
    <property type="component" value="Unassembled WGS sequence"/>
</dbReference>
<evidence type="ECO:0000313" key="12">
    <source>
        <dbReference type="EMBL" id="KQB83572.1"/>
    </source>
</evidence>
<comment type="caution">
    <text evidence="12">The sequence shown here is derived from an EMBL/GenBank/DDBJ whole genome shotgun (WGS) entry which is preliminary data.</text>
</comment>
<dbReference type="Pfam" id="PF02378">
    <property type="entry name" value="PTS_EIIC"/>
    <property type="match status" value="1"/>
</dbReference>
<proteinExistence type="predicted"/>
<keyword evidence="5" id="KW-0598">Phosphotransferase system</keyword>
<dbReference type="GO" id="GO:0090563">
    <property type="term" value="F:protein-phosphocysteine-sugar phosphotransferase activity"/>
    <property type="evidence" value="ECO:0007669"/>
    <property type="project" value="TreeGrafter"/>
</dbReference>
<evidence type="ECO:0000256" key="1">
    <source>
        <dbReference type="ARBA" id="ARBA00004651"/>
    </source>
</evidence>
<accession>A0A0Q1DTZ9</accession>
<dbReference type="GO" id="GO:0015764">
    <property type="term" value="P:N-acetylglucosamine transport"/>
    <property type="evidence" value="ECO:0007669"/>
    <property type="project" value="TreeGrafter"/>
</dbReference>
<dbReference type="GO" id="GO:0008982">
    <property type="term" value="F:protein-N(PI)-phosphohistidine-sugar phosphotransferase activity"/>
    <property type="evidence" value="ECO:0007669"/>
    <property type="project" value="InterPro"/>
</dbReference>
<evidence type="ECO:0000256" key="2">
    <source>
        <dbReference type="ARBA" id="ARBA00022448"/>
    </source>
</evidence>
<feature type="transmembrane region" description="Helical" evidence="10">
    <location>
        <begin position="313"/>
        <end position="337"/>
    </location>
</feature>
<gene>
    <name evidence="12" type="primary">ptsG_1</name>
    <name evidence="12" type="ORF">Cocul_01642</name>
</gene>
<dbReference type="GO" id="GO:0005886">
    <property type="term" value="C:plasma membrane"/>
    <property type="evidence" value="ECO:0007669"/>
    <property type="project" value="UniProtKB-SubCell"/>
</dbReference>
<feature type="domain" description="PTS EIIC type-1" evidence="11">
    <location>
        <begin position="7"/>
        <end position="399"/>
    </location>
</feature>
<evidence type="ECO:0000259" key="11">
    <source>
        <dbReference type="PROSITE" id="PS51103"/>
    </source>
</evidence>
<evidence type="ECO:0000256" key="5">
    <source>
        <dbReference type="ARBA" id="ARBA00022683"/>
    </source>
</evidence>
<dbReference type="PANTHER" id="PTHR30009">
    <property type="entry name" value="CYTOCHROME C-TYPE SYNTHESIS PROTEIN AND PTS TRANSMEMBRANE COMPONENT"/>
    <property type="match status" value="1"/>
</dbReference>
<keyword evidence="4" id="KW-0762">Sugar transport</keyword>
<feature type="region of interest" description="Disordered" evidence="9">
    <location>
        <begin position="396"/>
        <end position="427"/>
    </location>
</feature>
<dbReference type="InterPro" id="IPR013013">
    <property type="entry name" value="PTS_EIIC_1"/>
</dbReference>
<keyword evidence="13" id="KW-1185">Reference proteome</keyword>
<dbReference type="RefSeq" id="WP_245622164.1">
    <property type="nucleotide sequence ID" value="NZ_LKST01000003.1"/>
</dbReference>
<dbReference type="STRING" id="1544416.Cocul_01642"/>
<feature type="transmembrane region" description="Helical" evidence="10">
    <location>
        <begin position="367"/>
        <end position="387"/>
    </location>
</feature>
<evidence type="ECO:0000256" key="4">
    <source>
        <dbReference type="ARBA" id="ARBA00022597"/>
    </source>
</evidence>
<keyword evidence="8 10" id="KW-0472">Membrane</keyword>
<dbReference type="PATRIC" id="fig|1544416.3.peg.1647"/>
<feature type="transmembrane region" description="Helical" evidence="10">
    <location>
        <begin position="290"/>
        <end position="307"/>
    </location>
</feature>
<dbReference type="PANTHER" id="PTHR30009:SF4">
    <property type="entry name" value="PTS SYSTEM N-ACETYLGLUCOSAMINE-SPECIFIC EIICBA COMPONENT"/>
    <property type="match status" value="1"/>
</dbReference>
<sequence length="427" mass="45583">MSTKKKGKSMQVLQRLGRSLMLPIATLPVAALMARAGQPDLLGRWPEITVLNWLAHLLGGAGNAIMSNLPILFAVGIAIGFVKKADGSTALAAVVGYLMLTGTFEAMSPLVLEGVTDANGEQAVVNYNVFGGVVIGLIAALEWQRFHRTKLPDWLGFFSGKRLVPMIVGLSAVLVAIPMLLIYPYFDAALTWAGEAAQNNDVLGGFLYGLANRSLIPLGLHHLLNFVPWFILGSYPNPSGNIVHGDIARFLAGDPTAGSFMTGFFPIMMFALPAACLAFYHTARPAQKKIVGGAMFSLALTAFLTGITEPIEFSFMFAAMPLYILHAALTGTSLALMNFLGAKMGFGFSAGATDLLLNWGIGTHPWLILVVGLGYGVLYYALFRFLITKFDLMTPGRNPEEDPDPAPTPDAPSQDGERGTGPEATSS</sequence>
<keyword evidence="3" id="KW-1003">Cell membrane</keyword>
<evidence type="ECO:0000256" key="10">
    <source>
        <dbReference type="SAM" id="Phobius"/>
    </source>
</evidence>
<keyword evidence="2" id="KW-0813">Transport</keyword>
<dbReference type="AlphaFoldDB" id="A0A0Q1DTZ9"/>
<feature type="transmembrane region" description="Helical" evidence="10">
    <location>
        <begin position="263"/>
        <end position="283"/>
    </location>
</feature>
<feature type="transmembrane region" description="Helical" evidence="10">
    <location>
        <begin position="163"/>
        <end position="186"/>
    </location>
</feature>
<evidence type="ECO:0000256" key="3">
    <source>
        <dbReference type="ARBA" id="ARBA00022475"/>
    </source>
</evidence>
<dbReference type="InterPro" id="IPR050429">
    <property type="entry name" value="PTS_Glucose_EIICBA"/>
</dbReference>
<protein>
    <submittedName>
        <fullName evidence="12">PTS system glucose-specific EIICB component</fullName>
    </submittedName>
</protein>
<dbReference type="PROSITE" id="PS51103">
    <property type="entry name" value="PTS_EIIC_TYPE_1"/>
    <property type="match status" value="1"/>
</dbReference>
<dbReference type="EMBL" id="LKST01000003">
    <property type="protein sequence ID" value="KQB83572.1"/>
    <property type="molecule type" value="Genomic_DNA"/>
</dbReference>
<feature type="transmembrane region" description="Helical" evidence="10">
    <location>
        <begin position="124"/>
        <end position="143"/>
    </location>
</feature>
<organism evidence="12 13">
    <name type="scientific">Corynebacterium oculi</name>
    <dbReference type="NCBI Taxonomy" id="1544416"/>
    <lineage>
        <taxon>Bacteria</taxon>
        <taxon>Bacillati</taxon>
        <taxon>Actinomycetota</taxon>
        <taxon>Actinomycetes</taxon>
        <taxon>Mycobacteriales</taxon>
        <taxon>Corynebacteriaceae</taxon>
        <taxon>Corynebacterium</taxon>
    </lineage>
</organism>
<evidence type="ECO:0000256" key="8">
    <source>
        <dbReference type="ARBA" id="ARBA00023136"/>
    </source>
</evidence>
<dbReference type="InterPro" id="IPR003352">
    <property type="entry name" value="PTS_EIIC"/>
</dbReference>
<evidence type="ECO:0000256" key="6">
    <source>
        <dbReference type="ARBA" id="ARBA00022692"/>
    </source>
</evidence>
<evidence type="ECO:0000256" key="7">
    <source>
        <dbReference type="ARBA" id="ARBA00022989"/>
    </source>
</evidence>
<name>A0A0Q1DTZ9_9CORY</name>
<feature type="transmembrane region" description="Helical" evidence="10">
    <location>
        <begin position="60"/>
        <end position="82"/>
    </location>
</feature>
<evidence type="ECO:0000256" key="9">
    <source>
        <dbReference type="SAM" id="MobiDB-lite"/>
    </source>
</evidence>